<feature type="repeat" description="PPR" evidence="3">
    <location>
        <begin position="122"/>
        <end position="156"/>
    </location>
</feature>
<feature type="repeat" description="PPR" evidence="3">
    <location>
        <begin position="224"/>
        <end position="258"/>
    </location>
</feature>
<name>A0A834W282_9FABA</name>
<gene>
    <name evidence="4" type="ORF">G2W53_042277</name>
</gene>
<evidence type="ECO:0000256" key="1">
    <source>
        <dbReference type="ARBA" id="ARBA00022737"/>
    </source>
</evidence>
<sequence length="660" mass="73003">MFGAVFEVNIMVQGYRRLNEIFRLKTLGGLLMTFGNALCLRHSLGICPRHLNAKSFSVVELDQKLSSLLKSCKKASETNQIHGYMVKSGLDNIPFNLSKLLAASIHDMEYAASIFRTIQSPNLFMFNTMLRGHSISGYPKQAFMMFNNLRAQGILLDQFSFITTIKACWRASEIEIGQGIHGIAVKSGNTMFIDVKNSLLHFYCVCKRIGDSCKLFNEYPEENDLVSWNTLMGGYLLVSQPTLVLDLFRKMCWAGLKASVATVLSLLAAVGNMGNSVVGKSLHGHCIQIGFSSDLNVLTALIDMYAKTGHIYLARKVFDGLSERDVVLWNCIIGNYGRIGMVVEAVALLQQMRLQGVNPTSSTLSGLLSSCPAAGAIQVGRYITSYVEEEKLKLDAVLGTSLVDMYAKCGFLNEALDIFKRMENKDVKSWTAMITSYGAHGQPTSAIRLFNRMEKEGFTPNEVTFLAVLSSCSHGGLVMEGMEIFERMVKKYGFLPQVEHYGCLIDLLGRAGMLEEAHKLIKGLPIKCDATAWRTLLAACRVYGNTELGEYVKEELRKMYKEHPADSLLISSTYAIAGRLSDSIRTQEMKEANIVIEKYGAVEIQGEKMVKEPGLSTIELDNQGLSCVAFRQSHGRYKFTGHQLNAQSGFTSSGAASIDK</sequence>
<protein>
    <submittedName>
        <fullName evidence="4">Pentatricopeptide repeat-containing protein</fullName>
    </submittedName>
</protein>
<dbReference type="FunFam" id="1.25.40.10:FF:000196">
    <property type="entry name" value="Pentatricopeptide repeat-containing protein At4g14850"/>
    <property type="match status" value="1"/>
</dbReference>
<comment type="similarity">
    <text evidence="2">Belongs to the PPR family. PCMP-E subfamily.</text>
</comment>
<proteinExistence type="inferred from homology"/>
<keyword evidence="1" id="KW-0677">Repeat</keyword>
<dbReference type="Pfam" id="PF13041">
    <property type="entry name" value="PPR_2"/>
    <property type="match status" value="2"/>
</dbReference>
<dbReference type="GO" id="GO:0003723">
    <property type="term" value="F:RNA binding"/>
    <property type="evidence" value="ECO:0007669"/>
    <property type="project" value="InterPro"/>
</dbReference>
<dbReference type="PROSITE" id="PS51375">
    <property type="entry name" value="PPR"/>
    <property type="match status" value="6"/>
</dbReference>
<feature type="repeat" description="PPR" evidence="3">
    <location>
        <begin position="461"/>
        <end position="496"/>
    </location>
</feature>
<dbReference type="GO" id="GO:0009451">
    <property type="term" value="P:RNA modification"/>
    <property type="evidence" value="ECO:0007669"/>
    <property type="project" value="InterPro"/>
</dbReference>
<evidence type="ECO:0000256" key="2">
    <source>
        <dbReference type="ARBA" id="ARBA00061659"/>
    </source>
</evidence>
<dbReference type="PANTHER" id="PTHR47926">
    <property type="entry name" value="PENTATRICOPEPTIDE REPEAT-CONTAINING PROTEIN"/>
    <property type="match status" value="1"/>
</dbReference>
<evidence type="ECO:0000313" key="4">
    <source>
        <dbReference type="EMBL" id="KAF7803166.1"/>
    </source>
</evidence>
<dbReference type="EMBL" id="JAAIUW010000013">
    <property type="protein sequence ID" value="KAF7803166.1"/>
    <property type="molecule type" value="Genomic_DNA"/>
</dbReference>
<accession>A0A834W282</accession>
<feature type="repeat" description="PPR" evidence="3">
    <location>
        <begin position="325"/>
        <end position="359"/>
    </location>
</feature>
<dbReference type="InterPro" id="IPR002885">
    <property type="entry name" value="PPR_rpt"/>
</dbReference>
<dbReference type="NCBIfam" id="TIGR00756">
    <property type="entry name" value="PPR"/>
    <property type="match status" value="5"/>
</dbReference>
<evidence type="ECO:0000256" key="3">
    <source>
        <dbReference type="PROSITE-ProRule" id="PRU00708"/>
    </source>
</evidence>
<dbReference type="InterPro" id="IPR011990">
    <property type="entry name" value="TPR-like_helical_dom_sf"/>
</dbReference>
<dbReference type="InterPro" id="IPR046960">
    <property type="entry name" value="PPR_At4g14850-like_plant"/>
</dbReference>
<dbReference type="Proteomes" id="UP000634136">
    <property type="component" value="Unassembled WGS sequence"/>
</dbReference>
<dbReference type="PANTHER" id="PTHR47926:SF490">
    <property type="entry name" value="REPEAT-LIKE SUPERFAMILY PROTEIN, PUTATIVE-RELATED"/>
    <property type="match status" value="1"/>
</dbReference>
<evidence type="ECO:0000313" key="5">
    <source>
        <dbReference type="Proteomes" id="UP000634136"/>
    </source>
</evidence>
<dbReference type="FunFam" id="1.25.40.10:FF:000090">
    <property type="entry name" value="Pentatricopeptide repeat-containing protein, chloroplastic"/>
    <property type="match status" value="1"/>
</dbReference>
<dbReference type="OrthoDB" id="185373at2759"/>
<dbReference type="SUPFAM" id="SSF48452">
    <property type="entry name" value="TPR-like"/>
    <property type="match status" value="1"/>
</dbReference>
<reference evidence="4" key="1">
    <citation type="submission" date="2020-09" db="EMBL/GenBank/DDBJ databases">
        <title>Genome-Enabled Discovery of Anthraquinone Biosynthesis in Senna tora.</title>
        <authorList>
            <person name="Kang S.-H."/>
            <person name="Pandey R.P."/>
            <person name="Lee C.-M."/>
            <person name="Sim J.-S."/>
            <person name="Jeong J.-T."/>
            <person name="Choi B.-S."/>
            <person name="Jung M."/>
            <person name="Ginzburg D."/>
            <person name="Zhao K."/>
            <person name="Won S.Y."/>
            <person name="Oh T.-J."/>
            <person name="Yu Y."/>
            <person name="Kim N.-H."/>
            <person name="Lee O.R."/>
            <person name="Lee T.-H."/>
            <person name="Bashyal P."/>
            <person name="Kim T.-S."/>
            <person name="Lee W.-H."/>
            <person name="Kawkins C."/>
            <person name="Kim C.-K."/>
            <person name="Kim J.S."/>
            <person name="Ahn B.O."/>
            <person name="Rhee S.Y."/>
            <person name="Sohng J.K."/>
        </authorList>
    </citation>
    <scope>NUCLEOTIDE SEQUENCE</scope>
    <source>
        <tissue evidence="4">Leaf</tissue>
    </source>
</reference>
<dbReference type="AlphaFoldDB" id="A0A834W282"/>
<feature type="repeat" description="PPR" evidence="3">
    <location>
        <begin position="426"/>
        <end position="460"/>
    </location>
</feature>
<keyword evidence="5" id="KW-1185">Reference proteome</keyword>
<dbReference type="Pfam" id="PF01535">
    <property type="entry name" value="PPR"/>
    <property type="match status" value="3"/>
</dbReference>
<feature type="repeat" description="PPR" evidence="3">
    <location>
        <begin position="395"/>
        <end position="425"/>
    </location>
</feature>
<comment type="caution">
    <text evidence="4">The sequence shown here is derived from an EMBL/GenBank/DDBJ whole genome shotgun (WGS) entry which is preliminary data.</text>
</comment>
<organism evidence="4 5">
    <name type="scientific">Senna tora</name>
    <dbReference type="NCBI Taxonomy" id="362788"/>
    <lineage>
        <taxon>Eukaryota</taxon>
        <taxon>Viridiplantae</taxon>
        <taxon>Streptophyta</taxon>
        <taxon>Embryophyta</taxon>
        <taxon>Tracheophyta</taxon>
        <taxon>Spermatophyta</taxon>
        <taxon>Magnoliopsida</taxon>
        <taxon>eudicotyledons</taxon>
        <taxon>Gunneridae</taxon>
        <taxon>Pentapetalae</taxon>
        <taxon>rosids</taxon>
        <taxon>fabids</taxon>
        <taxon>Fabales</taxon>
        <taxon>Fabaceae</taxon>
        <taxon>Caesalpinioideae</taxon>
        <taxon>Cassia clade</taxon>
        <taxon>Senna</taxon>
    </lineage>
</organism>
<dbReference type="Gene3D" id="1.25.40.10">
    <property type="entry name" value="Tetratricopeptide repeat domain"/>
    <property type="match status" value="4"/>
</dbReference>